<keyword evidence="4" id="KW-0732">Signal</keyword>
<protein>
    <recommendedName>
        <fullName evidence="3">non-reducing end alpha-L-arabinofuranosidase</fullName>
        <ecNumber evidence="3">3.2.1.55</ecNumber>
    </recommendedName>
</protein>
<dbReference type="PANTHER" id="PTHR31776:SF0">
    <property type="entry name" value="ALPHA-L-ARABINOFURANOSIDASE 1"/>
    <property type="match status" value="1"/>
</dbReference>
<comment type="catalytic activity">
    <reaction evidence="1">
        <text>Hydrolysis of terminal non-reducing alpha-L-arabinofuranoside residues in alpha-L-arabinosides.</text>
        <dbReference type="EC" id="3.2.1.55"/>
    </reaction>
</comment>
<dbReference type="EC" id="3.2.1.55" evidence="3"/>
<dbReference type="PANTHER" id="PTHR31776">
    <property type="entry name" value="ALPHA-L-ARABINOFURANOSIDASE 1"/>
    <property type="match status" value="1"/>
</dbReference>
<gene>
    <name evidence="8" type="ORF">ENU78_04920</name>
</gene>
<comment type="similarity">
    <text evidence="2">Belongs to the glycosyl hydrolase 51 family.</text>
</comment>
<dbReference type="InterPro" id="IPR055235">
    <property type="entry name" value="ASD1_cat"/>
</dbReference>
<dbReference type="Pfam" id="PF22848">
    <property type="entry name" value="ASD1_dom"/>
    <property type="match status" value="1"/>
</dbReference>
<dbReference type="SMART" id="SM00813">
    <property type="entry name" value="Alpha-L-AF_C"/>
    <property type="match status" value="1"/>
</dbReference>
<evidence type="ECO:0000256" key="6">
    <source>
        <dbReference type="ARBA" id="ARBA00023180"/>
    </source>
</evidence>
<dbReference type="InterPro" id="IPR051563">
    <property type="entry name" value="Glycosyl_Hydrolase_51"/>
</dbReference>
<evidence type="ECO:0000256" key="4">
    <source>
        <dbReference type="ARBA" id="ARBA00022729"/>
    </source>
</evidence>
<comment type="caution">
    <text evidence="8">The sequence shown here is derived from an EMBL/GenBank/DDBJ whole genome shotgun (WGS) entry which is preliminary data.</text>
</comment>
<evidence type="ECO:0000256" key="3">
    <source>
        <dbReference type="ARBA" id="ARBA00012670"/>
    </source>
</evidence>
<evidence type="ECO:0000256" key="5">
    <source>
        <dbReference type="ARBA" id="ARBA00022801"/>
    </source>
</evidence>
<dbReference type="Gene3D" id="2.60.40.1180">
    <property type="entry name" value="Golgi alpha-mannosidase II"/>
    <property type="match status" value="1"/>
</dbReference>
<proteinExistence type="inferred from homology"/>
<dbReference type="GO" id="GO:0046373">
    <property type="term" value="P:L-arabinose metabolic process"/>
    <property type="evidence" value="ECO:0007669"/>
    <property type="project" value="InterPro"/>
</dbReference>
<sequence>MLMMRMFNIFLMLIFLLLVVTYGDKTEYIIEVNADKQGVQISPILYGLFFEDINYAADGGIYANLIQNGSFEFSNKFTDNKFYAWEKLFSKDSQGTVSIESSDPLNKNNLNYLHIHVDNPGVDGLGVENKGFDGMFFIQDDEYYFSMFSRAKNFKGTVRILLVNENEEVLDSRDLQISSENWEKYEVTLVPSKTTEKGMLVIKVMGPGDLYIDMVSLFPRNAWKGILRNDLVKFLKDFKPGFLRFPGGCIVEGDSIGNMYRWKNTIGKPEERKLTYNLWYSQRYPYYHQSFGLGFFEYFLLSEYLGAEPVPVLNAGMTCQARGATYIPLSKLNEFVQDALDLVEFANGSPQTVWGSKRREMGHPEPFNLKMISIGNEQWGAPYFERYPYFHLALKNKFSDLKLIGCVGPAPDDENYLNAMDWLRRLSPSERPDIIDEHIYKSPAWFYQNIHRYDNYDRNMPKVFIGELAAHDYSRLNSLRSALAEASYLTAIEENSDIVKMVSYAPLFGKFGYTQWQPNFIWFTNSLAYGSVNYYVWRLFSQNLGDYTVYSHLFKRDGEIFDFSGYIGLGSLGNTFFKDFSLLDSKGGIIYKDLFTNLNNWKILSGKFSVNKGILNSSNVEEPSLIYLKTKSLKGKYSINFKVMFKNFNDKFIIYNFLKDSKNYVAWYIDSNYAYAKLTYDGVDYQLTPFYRTNLRSNEWYNVKMVVEGNRMKLYIKNSDFLSKDEPDFVIEVNPKLGPIYLTTSIDKETSDLIIKVVNPSSEEVNCLIKLEGLKYIHPKALVSWINGSPRDENNIANPQKLIPNSKLIDVSKEFNYRFIPYSVTIIRIRTKPTDFPKPTVFSIRSSKNYLKVGDTLRLIVEAGLMSDGTNIDMSSALVYFEVDQKDTAEFIYDPVTGLYDILLLKKAPKDNRLKIWGKVSINGFEIVSNILELIVE</sequence>
<dbReference type="Pfam" id="PF06964">
    <property type="entry name" value="Alpha-L-AF_C"/>
    <property type="match status" value="1"/>
</dbReference>
<organism evidence="8">
    <name type="scientific">Dictyoglomus thermophilum</name>
    <dbReference type="NCBI Taxonomy" id="14"/>
    <lineage>
        <taxon>Bacteria</taxon>
        <taxon>Pseudomonadati</taxon>
        <taxon>Dictyoglomota</taxon>
        <taxon>Dictyoglomia</taxon>
        <taxon>Dictyoglomales</taxon>
        <taxon>Dictyoglomaceae</taxon>
        <taxon>Dictyoglomus</taxon>
    </lineage>
</organism>
<evidence type="ECO:0000259" key="7">
    <source>
        <dbReference type="SMART" id="SM00813"/>
    </source>
</evidence>
<dbReference type="InterPro" id="IPR017853">
    <property type="entry name" value="GH"/>
</dbReference>
<feature type="domain" description="Alpha-L-arabinofuranosidase C-terminal" evidence="7">
    <location>
        <begin position="466"/>
        <end position="823"/>
    </location>
</feature>
<evidence type="ECO:0000256" key="2">
    <source>
        <dbReference type="ARBA" id="ARBA00007186"/>
    </source>
</evidence>
<dbReference type="Gene3D" id="2.60.120.260">
    <property type="entry name" value="Galactose-binding domain-like"/>
    <property type="match status" value="1"/>
</dbReference>
<accession>A0A7V3ZIS9</accession>
<dbReference type="AlphaFoldDB" id="A0A7V3ZIS9"/>
<dbReference type="EMBL" id="DTDV01000014">
    <property type="protein sequence ID" value="HGK23776.1"/>
    <property type="molecule type" value="Genomic_DNA"/>
</dbReference>
<name>A0A7V3ZIS9_DICTH</name>
<evidence type="ECO:0000313" key="8">
    <source>
        <dbReference type="EMBL" id="HGK23776.1"/>
    </source>
</evidence>
<dbReference type="GO" id="GO:0046556">
    <property type="term" value="F:alpha-L-arabinofuranosidase activity"/>
    <property type="evidence" value="ECO:0007669"/>
    <property type="project" value="UniProtKB-EC"/>
</dbReference>
<evidence type="ECO:0000256" key="1">
    <source>
        <dbReference type="ARBA" id="ARBA00001462"/>
    </source>
</evidence>
<keyword evidence="6" id="KW-0325">Glycoprotein</keyword>
<dbReference type="SUPFAM" id="SSF51445">
    <property type="entry name" value="(Trans)glycosidases"/>
    <property type="match status" value="1"/>
</dbReference>
<reference evidence="8" key="1">
    <citation type="journal article" date="2020" name="mSystems">
        <title>Genome- and Community-Level Interaction Insights into Carbon Utilization and Element Cycling Functions of Hydrothermarchaeota in Hydrothermal Sediment.</title>
        <authorList>
            <person name="Zhou Z."/>
            <person name="Liu Y."/>
            <person name="Xu W."/>
            <person name="Pan J."/>
            <person name="Luo Z.H."/>
            <person name="Li M."/>
        </authorList>
    </citation>
    <scope>NUCLEOTIDE SEQUENCE [LARGE SCALE GENOMIC DNA]</scope>
    <source>
        <strain evidence="8">SpSt-70</strain>
    </source>
</reference>
<dbReference type="InterPro" id="IPR013780">
    <property type="entry name" value="Glyco_hydro_b"/>
</dbReference>
<dbReference type="Gene3D" id="3.20.20.80">
    <property type="entry name" value="Glycosidases"/>
    <property type="match status" value="1"/>
</dbReference>
<keyword evidence="5" id="KW-0378">Hydrolase</keyword>
<dbReference type="InterPro" id="IPR010720">
    <property type="entry name" value="Alpha-L-AF_C"/>
</dbReference>